<dbReference type="InterPro" id="IPR036390">
    <property type="entry name" value="WH_DNA-bd_sf"/>
</dbReference>
<dbReference type="InterPro" id="IPR000847">
    <property type="entry name" value="LysR_HTH_N"/>
</dbReference>
<dbReference type="InterPro" id="IPR005119">
    <property type="entry name" value="LysR_subst-bd"/>
</dbReference>
<dbReference type="AlphaFoldDB" id="A0A931H342"/>
<dbReference type="PANTHER" id="PTHR30537">
    <property type="entry name" value="HTH-TYPE TRANSCRIPTIONAL REGULATOR"/>
    <property type="match status" value="1"/>
</dbReference>
<dbReference type="FunFam" id="1.10.10.10:FF:000001">
    <property type="entry name" value="LysR family transcriptional regulator"/>
    <property type="match status" value="1"/>
</dbReference>
<dbReference type="Gene3D" id="1.10.10.10">
    <property type="entry name" value="Winged helix-like DNA-binding domain superfamily/Winged helix DNA-binding domain"/>
    <property type="match status" value="1"/>
</dbReference>
<organism evidence="6 7">
    <name type="scientific">Caenimonas aquaedulcis</name>
    <dbReference type="NCBI Taxonomy" id="2793270"/>
    <lineage>
        <taxon>Bacteria</taxon>
        <taxon>Pseudomonadati</taxon>
        <taxon>Pseudomonadota</taxon>
        <taxon>Betaproteobacteria</taxon>
        <taxon>Burkholderiales</taxon>
        <taxon>Comamonadaceae</taxon>
        <taxon>Caenimonas</taxon>
    </lineage>
</organism>
<dbReference type="Pfam" id="PF03466">
    <property type="entry name" value="LysR_substrate"/>
    <property type="match status" value="1"/>
</dbReference>
<evidence type="ECO:0000256" key="4">
    <source>
        <dbReference type="ARBA" id="ARBA00023163"/>
    </source>
</evidence>
<comment type="caution">
    <text evidence="6">The sequence shown here is derived from an EMBL/GenBank/DDBJ whole genome shotgun (WGS) entry which is preliminary data.</text>
</comment>
<dbReference type="SUPFAM" id="SSF46785">
    <property type="entry name" value="Winged helix' DNA-binding domain"/>
    <property type="match status" value="1"/>
</dbReference>
<dbReference type="Pfam" id="PF00126">
    <property type="entry name" value="HTH_1"/>
    <property type="match status" value="1"/>
</dbReference>
<dbReference type="PROSITE" id="PS50931">
    <property type="entry name" value="HTH_LYSR"/>
    <property type="match status" value="1"/>
</dbReference>
<reference evidence="6" key="1">
    <citation type="submission" date="2020-11" db="EMBL/GenBank/DDBJ databases">
        <title>Bacterial whole genome sequence for Caenimonas sp. DR4.4.</title>
        <authorList>
            <person name="Le V."/>
            <person name="Ko S.-R."/>
            <person name="Ahn C.-Y."/>
            <person name="Oh H.-M."/>
        </authorList>
    </citation>
    <scope>NUCLEOTIDE SEQUENCE</scope>
    <source>
        <strain evidence="6">DR4.4</strain>
    </source>
</reference>
<evidence type="ECO:0000256" key="2">
    <source>
        <dbReference type="ARBA" id="ARBA00023015"/>
    </source>
</evidence>
<evidence type="ECO:0000313" key="7">
    <source>
        <dbReference type="Proteomes" id="UP000651050"/>
    </source>
</evidence>
<dbReference type="Proteomes" id="UP000651050">
    <property type="component" value="Unassembled WGS sequence"/>
</dbReference>
<dbReference type="InterPro" id="IPR036388">
    <property type="entry name" value="WH-like_DNA-bd_sf"/>
</dbReference>
<dbReference type="EMBL" id="JADWYS010000001">
    <property type="protein sequence ID" value="MBG9387630.1"/>
    <property type="molecule type" value="Genomic_DNA"/>
</dbReference>
<gene>
    <name evidence="6" type="ORF">I5803_06345</name>
</gene>
<dbReference type="SUPFAM" id="SSF53850">
    <property type="entry name" value="Periplasmic binding protein-like II"/>
    <property type="match status" value="1"/>
</dbReference>
<protein>
    <submittedName>
        <fullName evidence="6">LysR family transcriptional regulator</fullName>
    </submittedName>
</protein>
<evidence type="ECO:0000256" key="1">
    <source>
        <dbReference type="ARBA" id="ARBA00009437"/>
    </source>
</evidence>
<dbReference type="PANTHER" id="PTHR30537:SF5">
    <property type="entry name" value="HTH-TYPE TRANSCRIPTIONAL ACTIVATOR TTDR-RELATED"/>
    <property type="match status" value="1"/>
</dbReference>
<dbReference type="Gene3D" id="3.40.190.290">
    <property type="match status" value="1"/>
</dbReference>
<accession>A0A931H342</accession>
<keyword evidence="3" id="KW-0238">DNA-binding</keyword>
<dbReference type="PRINTS" id="PR00039">
    <property type="entry name" value="HTHLYSR"/>
</dbReference>
<dbReference type="GO" id="GO:0003700">
    <property type="term" value="F:DNA-binding transcription factor activity"/>
    <property type="evidence" value="ECO:0007669"/>
    <property type="project" value="InterPro"/>
</dbReference>
<feature type="domain" description="HTH lysR-type" evidence="5">
    <location>
        <begin position="13"/>
        <end position="65"/>
    </location>
</feature>
<dbReference type="GO" id="GO:0003677">
    <property type="term" value="F:DNA binding"/>
    <property type="evidence" value="ECO:0007669"/>
    <property type="project" value="UniProtKB-KW"/>
</dbReference>
<evidence type="ECO:0000259" key="5">
    <source>
        <dbReference type="PROSITE" id="PS50931"/>
    </source>
</evidence>
<name>A0A931H342_9BURK</name>
<dbReference type="CDD" id="cd08422">
    <property type="entry name" value="PBP2_CrgA_like"/>
    <property type="match status" value="1"/>
</dbReference>
<sequence length="305" mass="33726">MSKDWDSDFLGALVAFGAVADAGTFSEAARRMGTSKSALSKQVQRLEERLGARLLHRTTRALSLTEPGRLALEHAEQVARSAQAARAAVASLTSEPRGLLRVTTSVAYGKAVLLPLVSEFVRSYPEVEVDLVLMDRMVDFTEERIDVAIRLVDTPPDLSIAKSLRPIHYVLVARAGSDLARRILHPSDLQDVEVLSYSRDMRDTQWTFVRNEEAVVLRMRGRVSVNNSESLATLVADGLGVAVVPDYIAQELIRRRKIISLLPDWRVKGRFGSTVWIVRPPERAVLPAVRAFTDFLVGRLGLDSA</sequence>
<keyword evidence="2" id="KW-0805">Transcription regulation</keyword>
<dbReference type="InterPro" id="IPR058163">
    <property type="entry name" value="LysR-type_TF_proteobact-type"/>
</dbReference>
<keyword evidence="7" id="KW-1185">Reference proteome</keyword>
<dbReference type="RefSeq" id="WP_196985538.1">
    <property type="nucleotide sequence ID" value="NZ_JADWYS010000001.1"/>
</dbReference>
<evidence type="ECO:0000256" key="3">
    <source>
        <dbReference type="ARBA" id="ARBA00023125"/>
    </source>
</evidence>
<proteinExistence type="inferred from homology"/>
<evidence type="ECO:0000313" key="6">
    <source>
        <dbReference type="EMBL" id="MBG9387630.1"/>
    </source>
</evidence>
<keyword evidence="4" id="KW-0804">Transcription</keyword>
<comment type="similarity">
    <text evidence="1">Belongs to the LysR transcriptional regulatory family.</text>
</comment>